<accession>A0A2P8FKN5</accession>
<dbReference type="PROSITE" id="PS00785">
    <property type="entry name" value="5_NUCLEOTIDASE_1"/>
    <property type="match status" value="1"/>
</dbReference>
<dbReference type="PANTHER" id="PTHR11575">
    <property type="entry name" value="5'-NUCLEOTIDASE-RELATED"/>
    <property type="match status" value="1"/>
</dbReference>
<dbReference type="GO" id="GO:0046872">
    <property type="term" value="F:metal ion binding"/>
    <property type="evidence" value="ECO:0007669"/>
    <property type="project" value="InterPro"/>
</dbReference>
<keyword evidence="3" id="KW-0547">Nucleotide-binding</keyword>
<dbReference type="RefSeq" id="WP_106606925.1">
    <property type="nucleotide sequence ID" value="NZ_PYGJ01000001.1"/>
</dbReference>
<dbReference type="InterPro" id="IPR036907">
    <property type="entry name" value="5'-Nucleotdase_C_sf"/>
</dbReference>
<keyword evidence="2" id="KW-0732">Signal</keyword>
<dbReference type="PRINTS" id="PR01607">
    <property type="entry name" value="APYRASEFAMLY"/>
</dbReference>
<evidence type="ECO:0000256" key="3">
    <source>
        <dbReference type="RuleBase" id="RU362119"/>
    </source>
</evidence>
<name>A0A2P8FKN5_9RHOB</name>
<dbReference type="GO" id="GO:0016788">
    <property type="term" value="F:hydrolase activity, acting on ester bonds"/>
    <property type="evidence" value="ECO:0007669"/>
    <property type="project" value="InterPro"/>
</dbReference>
<dbReference type="EMBL" id="PYGJ01000001">
    <property type="protein sequence ID" value="PSL22258.1"/>
    <property type="molecule type" value="Genomic_DNA"/>
</dbReference>
<dbReference type="GO" id="GO:0009166">
    <property type="term" value="P:nucleotide catabolic process"/>
    <property type="evidence" value="ECO:0007669"/>
    <property type="project" value="InterPro"/>
</dbReference>
<feature type="domain" description="Calcineurin-like phosphoesterase" evidence="4">
    <location>
        <begin position="17"/>
        <end position="254"/>
    </location>
</feature>
<evidence type="ECO:0000259" key="4">
    <source>
        <dbReference type="Pfam" id="PF00149"/>
    </source>
</evidence>
<dbReference type="Gene3D" id="3.90.780.10">
    <property type="entry name" value="5'-Nucleotidase, C-terminal domain"/>
    <property type="match status" value="1"/>
</dbReference>
<evidence type="ECO:0000313" key="7">
    <source>
        <dbReference type="Proteomes" id="UP000240418"/>
    </source>
</evidence>
<evidence type="ECO:0000313" key="6">
    <source>
        <dbReference type="EMBL" id="PSL22258.1"/>
    </source>
</evidence>
<dbReference type="Pfam" id="PF00149">
    <property type="entry name" value="Metallophos"/>
    <property type="match status" value="1"/>
</dbReference>
<dbReference type="InterPro" id="IPR006146">
    <property type="entry name" value="5'-Nucleotdase_CS"/>
</dbReference>
<dbReference type="Pfam" id="PF02872">
    <property type="entry name" value="5_nucleotid_C"/>
    <property type="match status" value="1"/>
</dbReference>
<organism evidence="6 7">
    <name type="scientific">Shimia abyssi</name>
    <dbReference type="NCBI Taxonomy" id="1662395"/>
    <lineage>
        <taxon>Bacteria</taxon>
        <taxon>Pseudomonadati</taxon>
        <taxon>Pseudomonadota</taxon>
        <taxon>Alphaproteobacteria</taxon>
        <taxon>Rhodobacterales</taxon>
        <taxon>Roseobacteraceae</taxon>
    </lineage>
</organism>
<proteinExistence type="inferred from homology"/>
<dbReference type="AlphaFoldDB" id="A0A2P8FKN5"/>
<evidence type="ECO:0000256" key="1">
    <source>
        <dbReference type="ARBA" id="ARBA00006654"/>
    </source>
</evidence>
<sequence length="619" mass="67481">MSEAVNPPNSQESWDLTILATSDLHSAMLDFDYFSDRVASAGSLARIATLIKFARERSPDCLLVDNGDFLLGTPLADAHLPARHSPVNPVVLAMNHLKYDAVGLGNHEFNLRHEDLRTILEQIDCPVLCSNLDALPFAEQPYAGLWRRSVIINARLVSDEKRTKTVKVGLFSVLPPQVIKWDAKRIGAYLAAQDIVAVSEQAARELKEEGADIVLALAHSGFSSVNHVRGSENAALSVARLSTVDAVVAGHVHKVFPLPDCNQSSISSEILCLAETPIVMPGAFGSHLGFLRLSLRQIENQWQVTGKHSKVIPSERVKEDPSLVALLSKAHKHTLAAANVIVGDLEDAVHSYFSVVLDDRAVRLVAEAKLDHLEREFAGTELASLPLLASVAPMKCGGRGGPGHYTDIAAGPMPARAIADLQLFANELSVLRLTGAEILEWLEMSSSLYNQLIPGTQDQILIDQDTAAYNREAIYGLAYEINLSAPARYGRDGLLLDNTARRVESVTYRGLDIDLNQEFLLATNEYRAGGGGGYPGADSSRSIDIRPAGVREILCEYLASSQGKSNGAIPSWRFKELPSTSAIFDTGTRAELLQSPDCVDLKLLEKRSDGFCRFRLKWH</sequence>
<evidence type="ECO:0000256" key="2">
    <source>
        <dbReference type="ARBA" id="ARBA00022729"/>
    </source>
</evidence>
<protein>
    <submittedName>
        <fullName evidence="6">2',3'-cyclic-nucleotide 2'-phosphodiesterase/3'-nucleotidase</fullName>
    </submittedName>
</protein>
<keyword evidence="7" id="KW-1185">Reference proteome</keyword>
<dbReference type="InterPro" id="IPR006179">
    <property type="entry name" value="5_nucleotidase/apyrase"/>
</dbReference>
<dbReference type="Gene3D" id="3.60.21.10">
    <property type="match status" value="1"/>
</dbReference>
<comment type="caution">
    <text evidence="6">The sequence shown here is derived from an EMBL/GenBank/DDBJ whole genome shotgun (WGS) entry which is preliminary data.</text>
</comment>
<dbReference type="PROSITE" id="PS00786">
    <property type="entry name" value="5_NUCLEOTIDASE_2"/>
    <property type="match status" value="1"/>
</dbReference>
<reference evidence="6 7" key="1">
    <citation type="submission" date="2018-03" db="EMBL/GenBank/DDBJ databases">
        <title>Genomic Encyclopedia of Archaeal and Bacterial Type Strains, Phase II (KMG-II): from individual species to whole genera.</title>
        <authorList>
            <person name="Goeker M."/>
        </authorList>
    </citation>
    <scope>NUCLEOTIDE SEQUENCE [LARGE SCALE GENOMIC DNA]</scope>
    <source>
        <strain evidence="6 7">DSM 100673</strain>
    </source>
</reference>
<dbReference type="Proteomes" id="UP000240418">
    <property type="component" value="Unassembled WGS sequence"/>
</dbReference>
<gene>
    <name evidence="6" type="ORF">CLV88_101684</name>
</gene>
<feature type="domain" description="5'-Nucleotidase C-terminal" evidence="5">
    <location>
        <begin position="405"/>
        <end position="535"/>
    </location>
</feature>
<evidence type="ECO:0000259" key="5">
    <source>
        <dbReference type="Pfam" id="PF02872"/>
    </source>
</evidence>
<dbReference type="InterPro" id="IPR029052">
    <property type="entry name" value="Metallo-depent_PP-like"/>
</dbReference>
<dbReference type="SUPFAM" id="SSF56300">
    <property type="entry name" value="Metallo-dependent phosphatases"/>
    <property type="match status" value="1"/>
</dbReference>
<keyword evidence="3" id="KW-0378">Hydrolase</keyword>
<dbReference type="SUPFAM" id="SSF55816">
    <property type="entry name" value="5'-nucleotidase (syn. UDP-sugar hydrolase), C-terminal domain"/>
    <property type="match status" value="1"/>
</dbReference>
<dbReference type="InterPro" id="IPR004843">
    <property type="entry name" value="Calcineurin-like_PHP"/>
</dbReference>
<dbReference type="GO" id="GO:0000166">
    <property type="term" value="F:nucleotide binding"/>
    <property type="evidence" value="ECO:0007669"/>
    <property type="project" value="UniProtKB-KW"/>
</dbReference>
<dbReference type="GO" id="GO:0030288">
    <property type="term" value="C:outer membrane-bounded periplasmic space"/>
    <property type="evidence" value="ECO:0007669"/>
    <property type="project" value="TreeGrafter"/>
</dbReference>
<comment type="similarity">
    <text evidence="1 3">Belongs to the 5'-nucleotidase family.</text>
</comment>
<dbReference type="InterPro" id="IPR008334">
    <property type="entry name" value="5'-Nucleotdase_C"/>
</dbReference>
<dbReference type="PANTHER" id="PTHR11575:SF6">
    <property type="entry name" value="2',3'-CYCLIC-NUCLEOTIDE 2'-PHOSPHODIESTERASE_3'-NUCLEOTIDASE"/>
    <property type="match status" value="1"/>
</dbReference>